<evidence type="ECO:0000313" key="2">
    <source>
        <dbReference type="Proteomes" id="UP000199494"/>
    </source>
</evidence>
<dbReference type="Proteomes" id="UP000199494">
    <property type="component" value="Unassembled WGS sequence"/>
</dbReference>
<name>A0A222VMS9_9PSEU</name>
<dbReference type="KEGG" id="pmad:BAY61_09710"/>
<dbReference type="STRING" id="530584.SAMN05421630_101303"/>
<dbReference type="AlphaFoldDB" id="A0A222VMS9"/>
<dbReference type="RefSeq" id="WP_091795355.1">
    <property type="nucleotide sequence ID" value="NZ_CP016353.1"/>
</dbReference>
<dbReference type="EMBL" id="FMZE01000001">
    <property type="protein sequence ID" value="SDC06853.1"/>
    <property type="molecule type" value="Genomic_DNA"/>
</dbReference>
<proteinExistence type="predicted"/>
<accession>A0A222VMS9</accession>
<reference evidence="1 2" key="1">
    <citation type="submission" date="2016-10" db="EMBL/GenBank/DDBJ databases">
        <authorList>
            <person name="de Groot N.N."/>
        </authorList>
    </citation>
    <scope>NUCLEOTIDE SEQUENCE [LARGE SCALE GENOMIC DNA]</scope>
    <source>
        <strain evidence="1 2">CGMCC 4.5506</strain>
    </source>
</reference>
<evidence type="ECO:0000313" key="1">
    <source>
        <dbReference type="EMBL" id="SDC06853.1"/>
    </source>
</evidence>
<keyword evidence="2" id="KW-1185">Reference proteome</keyword>
<dbReference type="OrthoDB" id="3624897at2"/>
<protein>
    <submittedName>
        <fullName evidence="1">Uncharacterized protein</fullName>
    </submittedName>
</protein>
<sequence>MGRGARDEIEWAERRQIAEQAEQWRRIAGRLPFWRIERPADDAEGPITITEDGQLLATLHGPWAPCLADYLGAMDKASGVALAELLWRIGGHGGSADIRYQARALLHALGLAEWPGTRRG</sequence>
<gene>
    <name evidence="1" type="ORF">SAMN05421630_101303</name>
</gene>
<organism evidence="1 2">
    <name type="scientific">Prauserella marina</name>
    <dbReference type="NCBI Taxonomy" id="530584"/>
    <lineage>
        <taxon>Bacteria</taxon>
        <taxon>Bacillati</taxon>
        <taxon>Actinomycetota</taxon>
        <taxon>Actinomycetes</taxon>
        <taxon>Pseudonocardiales</taxon>
        <taxon>Pseudonocardiaceae</taxon>
        <taxon>Prauserella</taxon>
    </lineage>
</organism>